<accession>A0A316HUT3</accession>
<evidence type="ECO:0000313" key="2">
    <source>
        <dbReference type="Proteomes" id="UP000246005"/>
    </source>
</evidence>
<dbReference type="EMBL" id="QGHB01000007">
    <property type="protein sequence ID" value="PWK85182.1"/>
    <property type="molecule type" value="Genomic_DNA"/>
</dbReference>
<evidence type="ECO:0008006" key="3">
    <source>
        <dbReference type="Google" id="ProtNLM"/>
    </source>
</evidence>
<evidence type="ECO:0000313" key="1">
    <source>
        <dbReference type="EMBL" id="PWK85182.1"/>
    </source>
</evidence>
<dbReference type="Proteomes" id="UP000246005">
    <property type="component" value="Unassembled WGS sequence"/>
</dbReference>
<dbReference type="GO" id="GO:0020037">
    <property type="term" value="F:heme binding"/>
    <property type="evidence" value="ECO:0007669"/>
    <property type="project" value="InterPro"/>
</dbReference>
<dbReference type="InterPro" id="IPR020835">
    <property type="entry name" value="Catalase_sf"/>
</dbReference>
<organism evidence="1 2">
    <name type="scientific">Lentzea atacamensis</name>
    <dbReference type="NCBI Taxonomy" id="531938"/>
    <lineage>
        <taxon>Bacteria</taxon>
        <taxon>Bacillati</taxon>
        <taxon>Actinomycetota</taxon>
        <taxon>Actinomycetes</taxon>
        <taxon>Pseudonocardiales</taxon>
        <taxon>Pseudonocardiaceae</taxon>
        <taxon>Lentzea</taxon>
    </lineage>
</organism>
<protein>
    <recommendedName>
        <fullName evidence="3">Phosphodiesterase</fullName>
    </recommendedName>
</protein>
<name>A0A316HUT3_9PSEU</name>
<dbReference type="AlphaFoldDB" id="A0A316HUT3"/>
<dbReference type="SUPFAM" id="SSF56634">
    <property type="entry name" value="Heme-dependent catalase-like"/>
    <property type="match status" value="1"/>
</dbReference>
<sequence>MLSTVFRLIARVRNDRALHPRGVQLTGELTGTEPFPAAATVTARLSKGAGTGPGKPDVLGLALRVPTASGDWDLLLSSTGTGQRTRLLPKFVRHWRDARLGTLAPYRYRDELLWFMAVPDDGELPGRFTLHVSGRDAEWRRIADVTLHHEKPVTTPVAFDPVLNRPPEMEMAPHWLAVLREQAYHGSRRGRHQPES</sequence>
<comment type="caution">
    <text evidence="1">The sequence shown here is derived from an EMBL/GenBank/DDBJ whole genome shotgun (WGS) entry which is preliminary data.</text>
</comment>
<reference evidence="1 2" key="1">
    <citation type="submission" date="2018-05" db="EMBL/GenBank/DDBJ databases">
        <title>Genomic Encyclopedia of Type Strains, Phase IV (KMG-IV): sequencing the most valuable type-strain genomes for metagenomic binning, comparative biology and taxonomic classification.</title>
        <authorList>
            <person name="Goeker M."/>
        </authorList>
    </citation>
    <scope>NUCLEOTIDE SEQUENCE [LARGE SCALE GENOMIC DNA]</scope>
    <source>
        <strain evidence="1 2">DSM 45480</strain>
    </source>
</reference>
<gene>
    <name evidence="1" type="ORF">C8D88_107389</name>
</gene>
<proteinExistence type="predicted"/>